<dbReference type="AlphaFoldDB" id="A0A4Y2N2Q4"/>
<dbReference type="Proteomes" id="UP000499080">
    <property type="component" value="Unassembled WGS sequence"/>
</dbReference>
<evidence type="ECO:0000313" key="2">
    <source>
        <dbReference type="EMBL" id="GBN32989.1"/>
    </source>
</evidence>
<keyword evidence="3" id="KW-1185">Reference proteome</keyword>
<accession>A0A4Y2N2Q4</accession>
<feature type="region of interest" description="Disordered" evidence="1">
    <location>
        <begin position="126"/>
        <end position="148"/>
    </location>
</feature>
<protein>
    <submittedName>
        <fullName evidence="2">Uncharacterized protein</fullName>
    </submittedName>
</protein>
<proteinExistence type="predicted"/>
<evidence type="ECO:0000313" key="3">
    <source>
        <dbReference type="Proteomes" id="UP000499080"/>
    </source>
</evidence>
<comment type="caution">
    <text evidence="2">The sequence shown here is derived from an EMBL/GenBank/DDBJ whole genome shotgun (WGS) entry which is preliminary data.</text>
</comment>
<dbReference type="OrthoDB" id="6932368at2759"/>
<sequence>MSVIRNIWRFSEKFKEITELSSSHKNKIKYDTVHSIHTIGPPVSARANWLKPAQLKIAEQEFECQKGEFVDQLKVLFNIHGWQVVTAKILFFDRDCTQMTFIQKIFSQTLEPSFSLDCQTLDPAEAKTATTAPDPAEAKTATTAPDFA</sequence>
<gene>
    <name evidence="2" type="ORF">AVEN_109890_1</name>
</gene>
<dbReference type="EMBL" id="BGPR01008319">
    <property type="protein sequence ID" value="GBN32989.1"/>
    <property type="molecule type" value="Genomic_DNA"/>
</dbReference>
<evidence type="ECO:0000256" key="1">
    <source>
        <dbReference type="SAM" id="MobiDB-lite"/>
    </source>
</evidence>
<name>A0A4Y2N2Q4_ARAVE</name>
<reference evidence="2 3" key="1">
    <citation type="journal article" date="2019" name="Sci. Rep.">
        <title>Orb-weaving spider Araneus ventricosus genome elucidates the spidroin gene catalogue.</title>
        <authorList>
            <person name="Kono N."/>
            <person name="Nakamura H."/>
            <person name="Ohtoshi R."/>
            <person name="Moran D.A.P."/>
            <person name="Shinohara A."/>
            <person name="Yoshida Y."/>
            <person name="Fujiwara M."/>
            <person name="Mori M."/>
            <person name="Tomita M."/>
            <person name="Arakawa K."/>
        </authorList>
    </citation>
    <scope>NUCLEOTIDE SEQUENCE [LARGE SCALE GENOMIC DNA]</scope>
</reference>
<organism evidence="2 3">
    <name type="scientific">Araneus ventricosus</name>
    <name type="common">Orbweaver spider</name>
    <name type="synonym">Epeira ventricosa</name>
    <dbReference type="NCBI Taxonomy" id="182803"/>
    <lineage>
        <taxon>Eukaryota</taxon>
        <taxon>Metazoa</taxon>
        <taxon>Ecdysozoa</taxon>
        <taxon>Arthropoda</taxon>
        <taxon>Chelicerata</taxon>
        <taxon>Arachnida</taxon>
        <taxon>Araneae</taxon>
        <taxon>Araneomorphae</taxon>
        <taxon>Entelegynae</taxon>
        <taxon>Araneoidea</taxon>
        <taxon>Araneidae</taxon>
        <taxon>Araneus</taxon>
    </lineage>
</organism>